<dbReference type="RefSeq" id="WP_198112724.1">
    <property type="nucleotide sequence ID" value="NZ_JAEDAK010000016.1"/>
</dbReference>
<feature type="domain" description="DUF2726" evidence="1">
    <location>
        <begin position="37"/>
        <end position="151"/>
    </location>
</feature>
<dbReference type="InterPro" id="IPR024402">
    <property type="entry name" value="DUF2726"/>
</dbReference>
<dbReference type="Pfam" id="PF10881">
    <property type="entry name" value="DUF2726"/>
    <property type="match status" value="1"/>
</dbReference>
<keyword evidence="3" id="KW-1185">Reference proteome</keyword>
<dbReference type="Proteomes" id="UP000613266">
    <property type="component" value="Unassembled WGS sequence"/>
</dbReference>
<sequence>MTEVPLLQRLSNWLPLQRSLKTQSDDTVAAWPPVPARLLNAPERLAQGQLLQALPDCQVFVHLPLARLVRVPNRRSYNEWLSRISGLSADFAVCDRTSQVIACVLLCPREESPRGKLRRERLARVLRAAGLNVLEWQPGWVPHQTELRQALGLSPL</sequence>
<reference evidence="2" key="1">
    <citation type="submission" date="2020-12" db="EMBL/GenBank/DDBJ databases">
        <title>The genome sequence of Inhella sp. 1Y17.</title>
        <authorList>
            <person name="Liu Y."/>
        </authorList>
    </citation>
    <scope>NUCLEOTIDE SEQUENCE</scope>
    <source>
        <strain evidence="2">1Y17</strain>
    </source>
</reference>
<dbReference type="AlphaFoldDB" id="A0A931NFM5"/>
<comment type="caution">
    <text evidence="2">The sequence shown here is derived from an EMBL/GenBank/DDBJ whole genome shotgun (WGS) entry which is preliminary data.</text>
</comment>
<name>A0A931NFM5_9BURK</name>
<gene>
    <name evidence="2" type="ORF">I7X39_18865</name>
</gene>
<evidence type="ECO:0000313" key="3">
    <source>
        <dbReference type="Proteomes" id="UP000613266"/>
    </source>
</evidence>
<proteinExistence type="predicted"/>
<organism evidence="2 3">
    <name type="scientific">Inhella proteolytica</name>
    <dbReference type="NCBI Taxonomy" id="2795029"/>
    <lineage>
        <taxon>Bacteria</taxon>
        <taxon>Pseudomonadati</taxon>
        <taxon>Pseudomonadota</taxon>
        <taxon>Betaproteobacteria</taxon>
        <taxon>Burkholderiales</taxon>
        <taxon>Sphaerotilaceae</taxon>
        <taxon>Inhella</taxon>
    </lineage>
</organism>
<dbReference type="EMBL" id="JAEDAK010000016">
    <property type="protein sequence ID" value="MBH9578957.1"/>
    <property type="molecule type" value="Genomic_DNA"/>
</dbReference>
<protein>
    <submittedName>
        <fullName evidence="2">DUF2726 domain-containing protein</fullName>
    </submittedName>
</protein>
<evidence type="ECO:0000259" key="1">
    <source>
        <dbReference type="Pfam" id="PF10881"/>
    </source>
</evidence>
<evidence type="ECO:0000313" key="2">
    <source>
        <dbReference type="EMBL" id="MBH9578957.1"/>
    </source>
</evidence>
<accession>A0A931NFM5</accession>